<reference evidence="1 2" key="1">
    <citation type="journal article" date="2018" name="Sci. Rep.">
        <title>Genomic signatures of local adaptation to the degree of environmental predictability in rotifers.</title>
        <authorList>
            <person name="Franch-Gras L."/>
            <person name="Hahn C."/>
            <person name="Garcia-Roger E.M."/>
            <person name="Carmona M.J."/>
            <person name="Serra M."/>
            <person name="Gomez A."/>
        </authorList>
    </citation>
    <scope>NUCLEOTIDE SEQUENCE [LARGE SCALE GENOMIC DNA]</scope>
    <source>
        <strain evidence="1">HYR1</strain>
    </source>
</reference>
<dbReference type="EMBL" id="REGN01000595">
    <property type="protein sequence ID" value="RNA40779.1"/>
    <property type="molecule type" value="Genomic_DNA"/>
</dbReference>
<evidence type="ECO:0000313" key="2">
    <source>
        <dbReference type="Proteomes" id="UP000276133"/>
    </source>
</evidence>
<dbReference type="Proteomes" id="UP000276133">
    <property type="component" value="Unassembled WGS sequence"/>
</dbReference>
<protein>
    <submittedName>
        <fullName evidence="1">Uncharacterized protein</fullName>
    </submittedName>
</protein>
<evidence type="ECO:0000313" key="1">
    <source>
        <dbReference type="EMBL" id="RNA40779.1"/>
    </source>
</evidence>
<proteinExistence type="predicted"/>
<organism evidence="1 2">
    <name type="scientific">Brachionus plicatilis</name>
    <name type="common">Marine rotifer</name>
    <name type="synonym">Brachionus muelleri</name>
    <dbReference type="NCBI Taxonomy" id="10195"/>
    <lineage>
        <taxon>Eukaryota</taxon>
        <taxon>Metazoa</taxon>
        <taxon>Spiralia</taxon>
        <taxon>Gnathifera</taxon>
        <taxon>Rotifera</taxon>
        <taxon>Eurotatoria</taxon>
        <taxon>Monogononta</taxon>
        <taxon>Pseudotrocha</taxon>
        <taxon>Ploima</taxon>
        <taxon>Brachionidae</taxon>
        <taxon>Brachionus</taxon>
    </lineage>
</organism>
<sequence length="239" mass="27669">MDELLSQFESLNLIPSTRKKKTNRKSCRRSMVQLLVEMKGALVDILACHGQLVLSRQQTNNFLSQNLYSVDTKLDAAIFENRLALGIFLHDAFVPILYLYFNKIIKIVIKKMEIGQAARKFYHFLQEKNENLHKFGHSLAKSYKEINKSISKIRYNTLLQAKLGLLPINQDNTSQNQTFLSVNFCENTIFQTFILPYFDYGSTLLCFFSKEAIIKLAKINNFNEINNFLEKYGLYAVVV</sequence>
<keyword evidence="2" id="KW-1185">Reference proteome</keyword>
<accession>A0A3M7SYP4</accession>
<name>A0A3M7SYP4_BRAPC</name>
<comment type="caution">
    <text evidence="1">The sequence shown here is derived from an EMBL/GenBank/DDBJ whole genome shotgun (WGS) entry which is preliminary data.</text>
</comment>
<gene>
    <name evidence="1" type="ORF">BpHYR1_031335</name>
</gene>
<dbReference type="AlphaFoldDB" id="A0A3M7SYP4"/>